<protein>
    <submittedName>
        <fullName evidence="9">HupV protein</fullName>
    </submittedName>
</protein>
<dbReference type="GO" id="GO:0016151">
    <property type="term" value="F:nickel cation binding"/>
    <property type="evidence" value="ECO:0007669"/>
    <property type="project" value="InterPro"/>
</dbReference>
<evidence type="ECO:0000256" key="5">
    <source>
        <dbReference type="ARBA" id="ARBA00022723"/>
    </source>
</evidence>
<dbReference type="PANTHER" id="PTHR42958">
    <property type="entry name" value="HYDROGENASE-2 LARGE CHAIN"/>
    <property type="match status" value="1"/>
</dbReference>
<evidence type="ECO:0000256" key="7">
    <source>
        <dbReference type="PIRSR" id="PIRSR601501-1"/>
    </source>
</evidence>
<feature type="binding site" evidence="7">
    <location>
        <position position="480"/>
    </location>
    <ligand>
        <name>Fe cation</name>
        <dbReference type="ChEBI" id="CHEBI:24875"/>
    </ligand>
</feature>
<comment type="similarity">
    <text evidence="3 8">Belongs to the [NiFe]/[NiFeSe] hydrogenase large subunit family.</text>
</comment>
<evidence type="ECO:0000313" key="10">
    <source>
        <dbReference type="Proteomes" id="UP000238949"/>
    </source>
</evidence>
<dbReference type="AlphaFoldDB" id="A0A2S9VD12"/>
<feature type="binding site" evidence="7">
    <location>
        <position position="63"/>
    </location>
    <ligand>
        <name>Fe cation</name>
        <dbReference type="ChEBI" id="CHEBI:24875"/>
    </ligand>
</feature>
<evidence type="ECO:0000256" key="2">
    <source>
        <dbReference type="ARBA" id="ARBA00004196"/>
    </source>
</evidence>
<evidence type="ECO:0000256" key="8">
    <source>
        <dbReference type="RuleBase" id="RU003896"/>
    </source>
</evidence>
<dbReference type="InterPro" id="IPR018194">
    <property type="entry name" value="Ni-dep_hyd_lsu_Ni_BS"/>
</dbReference>
<accession>A0A2S9VD12</accession>
<dbReference type="PROSITE" id="PS00507">
    <property type="entry name" value="NI_HGENASE_L_1"/>
    <property type="match status" value="1"/>
</dbReference>
<proteinExistence type="inferred from homology"/>
<comment type="cofactor">
    <cofactor evidence="1 7">
        <name>Ni(2+)</name>
        <dbReference type="ChEBI" id="CHEBI:49786"/>
    </cofactor>
</comment>
<dbReference type="Pfam" id="PF00374">
    <property type="entry name" value="NiFeSe_Hases"/>
    <property type="match status" value="2"/>
</dbReference>
<dbReference type="InterPro" id="IPR029014">
    <property type="entry name" value="NiFe-Hase_large"/>
</dbReference>
<feature type="binding site" evidence="7">
    <location>
        <position position="477"/>
    </location>
    <ligand>
        <name>Ni(2+)</name>
        <dbReference type="ChEBI" id="CHEBI:49786"/>
    </ligand>
</feature>
<comment type="subcellular location">
    <subcellularLocation>
        <location evidence="2">Cell envelope</location>
    </subcellularLocation>
</comment>
<reference evidence="10" key="1">
    <citation type="journal article" date="2020" name="Int. J. Syst. Evol. Microbiol.">
        <title>Alteromonas alba sp. nov., a marine bacterium isolated from the seawater of the West Pacific Ocean.</title>
        <authorList>
            <person name="Sun C."/>
            <person name="Wu Y.-H."/>
            <person name="Xamxidin M."/>
            <person name="Cheng H."/>
            <person name="Xu X.-W."/>
        </authorList>
    </citation>
    <scope>NUCLEOTIDE SEQUENCE [LARGE SCALE GENOMIC DNA]</scope>
    <source>
        <strain evidence="10">190</strain>
    </source>
</reference>
<dbReference type="OrthoDB" id="9761717at2"/>
<evidence type="ECO:0000256" key="3">
    <source>
        <dbReference type="ARBA" id="ARBA00009292"/>
    </source>
</evidence>
<evidence type="ECO:0000313" key="9">
    <source>
        <dbReference type="EMBL" id="PRO74371.1"/>
    </source>
</evidence>
<name>A0A2S9VD12_9ALTE</name>
<dbReference type="Gene3D" id="1.10.645.10">
    <property type="entry name" value="Cytochrome-c3 Hydrogenase, chain B"/>
    <property type="match status" value="1"/>
</dbReference>
<feature type="binding site" evidence="7">
    <location>
        <position position="483"/>
    </location>
    <ligand>
        <name>Mg(2+)</name>
        <dbReference type="ChEBI" id="CHEBI:18420"/>
    </ligand>
</feature>
<evidence type="ECO:0000256" key="4">
    <source>
        <dbReference type="ARBA" id="ARBA00022596"/>
    </source>
</evidence>
<comment type="cofactor">
    <cofactor evidence="7">
        <name>Fe cation</name>
        <dbReference type="ChEBI" id="CHEBI:24875"/>
    </cofactor>
</comment>
<dbReference type="GO" id="GO:0030313">
    <property type="term" value="C:cell envelope"/>
    <property type="evidence" value="ECO:0007669"/>
    <property type="project" value="UniProtKB-SubCell"/>
</dbReference>
<keyword evidence="7" id="KW-0460">Magnesium</keyword>
<dbReference type="GO" id="GO:0008901">
    <property type="term" value="F:ferredoxin hydrogenase activity"/>
    <property type="evidence" value="ECO:0007669"/>
    <property type="project" value="InterPro"/>
</dbReference>
<comment type="caution">
    <text evidence="9">The sequence shown here is derived from an EMBL/GenBank/DDBJ whole genome shotgun (WGS) entry which is preliminary data.</text>
</comment>
<feature type="binding site" evidence="7">
    <location>
        <position position="63"/>
    </location>
    <ligand>
        <name>Ni(2+)</name>
        <dbReference type="ChEBI" id="CHEBI:49786"/>
    </ligand>
</feature>
<feature type="binding site" evidence="7">
    <location>
        <position position="60"/>
    </location>
    <ligand>
        <name>Ni(2+)</name>
        <dbReference type="ChEBI" id="CHEBI:49786"/>
    </ligand>
</feature>
<organism evidence="9 10">
    <name type="scientific">Alteromonas alba</name>
    <dbReference type="NCBI Taxonomy" id="2079529"/>
    <lineage>
        <taxon>Bacteria</taxon>
        <taxon>Pseudomonadati</taxon>
        <taxon>Pseudomonadota</taxon>
        <taxon>Gammaproteobacteria</taxon>
        <taxon>Alteromonadales</taxon>
        <taxon>Alteromonadaceae</taxon>
        <taxon>Alteromonas/Salinimonas group</taxon>
        <taxon>Alteromonas</taxon>
    </lineage>
</organism>
<dbReference type="PROSITE" id="PS00508">
    <property type="entry name" value="NI_HGENASE_L_2"/>
    <property type="match status" value="1"/>
</dbReference>
<keyword evidence="5 7" id="KW-0479">Metal-binding</keyword>
<gene>
    <name evidence="9" type="ORF">C6Y40_06290</name>
</gene>
<keyword evidence="4 7" id="KW-0533">Nickel</keyword>
<evidence type="ECO:0000256" key="6">
    <source>
        <dbReference type="ARBA" id="ARBA00023002"/>
    </source>
</evidence>
<sequence length="483" mass="53304">MSRIVAGPFNRVEGDLEITLETGEDKVQRAEVNSPLYRGFERILLGHKPMDALVYTPRICGICSVTQSVASARALADAMGLSMPKNGELCTNLVLASENITDLITHFYLFFMPDFARDTYAGASWFGDIQGRFKATAGSASTQMLPARADFLHLMGLMAGKWPHTLSLQPGGVAKAIEPKERMRLLAIVAGFKRFLESTLFGDSLTTISQLKSEAELWQWYQQKPWHSSDFRRFLHVAEVQQLHQLGRATDHFLSFGAYGALDEPMWAAGSYRDGQTSPLDIARIVEDHSHSWMSDTDHPHPPAQGITQPTLDNEAGYSWCKAPRLGHEVVEVGPLARQVVNGHPLMRDMISRHGGNVLSRVVARLLEVAIVVGQMEEWVKQIDPTAPFCHHGEMPAETSGVGLVEAARGALGHWLEVKNGKISNYQIIAPTSWNFSPRDQHEQPGALEQAVVGAPVMNGEKTPVSVQHIVRSFDPCMACTVH</sequence>
<evidence type="ECO:0000256" key="1">
    <source>
        <dbReference type="ARBA" id="ARBA00001967"/>
    </source>
</evidence>
<dbReference type="SUPFAM" id="SSF56762">
    <property type="entry name" value="HydB/Nqo4-like"/>
    <property type="match status" value="1"/>
</dbReference>
<dbReference type="RefSeq" id="WP_020745474.1">
    <property type="nucleotide sequence ID" value="NZ_PVNP01000051.1"/>
</dbReference>
<keyword evidence="7" id="KW-0408">Iron</keyword>
<dbReference type="InterPro" id="IPR050867">
    <property type="entry name" value="NiFe/NiFeSe_hydrgnase_LSU"/>
</dbReference>
<dbReference type="PANTHER" id="PTHR42958:SF4">
    <property type="entry name" value="HYDROGENASE EXPRESSION_FORMATION PROTEIN HUPK"/>
    <property type="match status" value="1"/>
</dbReference>
<dbReference type="Proteomes" id="UP000238949">
    <property type="component" value="Unassembled WGS sequence"/>
</dbReference>
<dbReference type="InterPro" id="IPR001501">
    <property type="entry name" value="Ni-dep_hyd_lsu"/>
</dbReference>
<feature type="binding site" evidence="7">
    <location>
        <position position="428"/>
    </location>
    <ligand>
        <name>Mg(2+)</name>
        <dbReference type="ChEBI" id="CHEBI:18420"/>
    </ligand>
</feature>
<feature type="binding site" evidence="7">
    <location>
        <position position="41"/>
    </location>
    <ligand>
        <name>Mg(2+)</name>
        <dbReference type="ChEBI" id="CHEBI:18420"/>
    </ligand>
</feature>
<keyword evidence="10" id="KW-1185">Reference proteome</keyword>
<keyword evidence="6 8" id="KW-0560">Oxidoreductase</keyword>
<dbReference type="EMBL" id="PVNP01000051">
    <property type="protein sequence ID" value="PRO74371.1"/>
    <property type="molecule type" value="Genomic_DNA"/>
</dbReference>